<protein>
    <submittedName>
        <fullName evidence="2">Uncharacterized protein</fullName>
    </submittedName>
</protein>
<dbReference type="OrthoDB" id="2875868at2759"/>
<dbReference type="AlphaFoldDB" id="A0A5C3KYI7"/>
<feature type="region of interest" description="Disordered" evidence="1">
    <location>
        <begin position="292"/>
        <end position="338"/>
    </location>
</feature>
<keyword evidence="3" id="KW-1185">Reference proteome</keyword>
<evidence type="ECO:0000313" key="3">
    <source>
        <dbReference type="Proteomes" id="UP000307440"/>
    </source>
</evidence>
<sequence>MTTRYCPPRSIREGRIPSLLKLVMGMAIDQTRTGPRCVYRYDSKVYNLGIWRWPLKGTVGARVPPDELCKQCLYHNFRLPSCLCTYLNGTNYSESVIGLVEHINGLKRHFNGQYAFECAKQRCGYYAKALHLDTLIAIEEQCEPSLYGLRQVLVGEDFSLRGLRSLRKEDPDYLTEAMEDIQELAIKGLSEERFWDVFVQCLRCKRMMPRYLFPYQHQCGNVVEEGEQTEVMEGTMETYEGLDDHQEIIAQDEKVIVGKGLAVSLKEEQLDEDLAIIKQEKVTIAQDPHTVMHEDDQLELPCKRQKTYHVPDTLDDDDDDPPPPPELSSSLLRSALVS</sequence>
<dbReference type="Proteomes" id="UP000307440">
    <property type="component" value="Unassembled WGS sequence"/>
</dbReference>
<name>A0A5C3KYI7_COPMA</name>
<evidence type="ECO:0000313" key="2">
    <source>
        <dbReference type="EMBL" id="TFK25464.1"/>
    </source>
</evidence>
<dbReference type="EMBL" id="ML210186">
    <property type="protein sequence ID" value="TFK25464.1"/>
    <property type="molecule type" value="Genomic_DNA"/>
</dbReference>
<accession>A0A5C3KYI7</accession>
<feature type="compositionally biased region" description="Low complexity" evidence="1">
    <location>
        <begin position="327"/>
        <end position="338"/>
    </location>
</feature>
<reference evidence="2 3" key="1">
    <citation type="journal article" date="2019" name="Nat. Ecol. Evol.">
        <title>Megaphylogeny resolves global patterns of mushroom evolution.</title>
        <authorList>
            <person name="Varga T."/>
            <person name="Krizsan K."/>
            <person name="Foldi C."/>
            <person name="Dima B."/>
            <person name="Sanchez-Garcia M."/>
            <person name="Sanchez-Ramirez S."/>
            <person name="Szollosi G.J."/>
            <person name="Szarkandi J.G."/>
            <person name="Papp V."/>
            <person name="Albert L."/>
            <person name="Andreopoulos W."/>
            <person name="Angelini C."/>
            <person name="Antonin V."/>
            <person name="Barry K.W."/>
            <person name="Bougher N.L."/>
            <person name="Buchanan P."/>
            <person name="Buyck B."/>
            <person name="Bense V."/>
            <person name="Catcheside P."/>
            <person name="Chovatia M."/>
            <person name="Cooper J."/>
            <person name="Damon W."/>
            <person name="Desjardin D."/>
            <person name="Finy P."/>
            <person name="Geml J."/>
            <person name="Haridas S."/>
            <person name="Hughes K."/>
            <person name="Justo A."/>
            <person name="Karasinski D."/>
            <person name="Kautmanova I."/>
            <person name="Kiss B."/>
            <person name="Kocsube S."/>
            <person name="Kotiranta H."/>
            <person name="LaButti K.M."/>
            <person name="Lechner B.E."/>
            <person name="Liimatainen K."/>
            <person name="Lipzen A."/>
            <person name="Lukacs Z."/>
            <person name="Mihaltcheva S."/>
            <person name="Morgado L.N."/>
            <person name="Niskanen T."/>
            <person name="Noordeloos M.E."/>
            <person name="Ohm R.A."/>
            <person name="Ortiz-Santana B."/>
            <person name="Ovrebo C."/>
            <person name="Racz N."/>
            <person name="Riley R."/>
            <person name="Savchenko A."/>
            <person name="Shiryaev A."/>
            <person name="Soop K."/>
            <person name="Spirin V."/>
            <person name="Szebenyi C."/>
            <person name="Tomsovsky M."/>
            <person name="Tulloss R.E."/>
            <person name="Uehling J."/>
            <person name="Grigoriev I.V."/>
            <person name="Vagvolgyi C."/>
            <person name="Papp T."/>
            <person name="Martin F.M."/>
            <person name="Miettinen O."/>
            <person name="Hibbett D.S."/>
            <person name="Nagy L.G."/>
        </authorList>
    </citation>
    <scope>NUCLEOTIDE SEQUENCE [LARGE SCALE GENOMIC DNA]</scope>
    <source>
        <strain evidence="2 3">CBS 121175</strain>
    </source>
</reference>
<organism evidence="2 3">
    <name type="scientific">Coprinopsis marcescibilis</name>
    <name type="common">Agaric fungus</name>
    <name type="synonym">Psathyrella marcescibilis</name>
    <dbReference type="NCBI Taxonomy" id="230819"/>
    <lineage>
        <taxon>Eukaryota</taxon>
        <taxon>Fungi</taxon>
        <taxon>Dikarya</taxon>
        <taxon>Basidiomycota</taxon>
        <taxon>Agaricomycotina</taxon>
        <taxon>Agaricomycetes</taxon>
        <taxon>Agaricomycetidae</taxon>
        <taxon>Agaricales</taxon>
        <taxon>Agaricineae</taxon>
        <taxon>Psathyrellaceae</taxon>
        <taxon>Coprinopsis</taxon>
    </lineage>
</organism>
<evidence type="ECO:0000256" key="1">
    <source>
        <dbReference type="SAM" id="MobiDB-lite"/>
    </source>
</evidence>
<gene>
    <name evidence="2" type="ORF">FA15DRAFT_655141</name>
</gene>
<proteinExistence type="predicted"/>